<gene>
    <name evidence="2" type="ORF">SAMN05192584_108191</name>
</gene>
<proteinExistence type="predicted"/>
<evidence type="ECO:0000256" key="1">
    <source>
        <dbReference type="SAM" id="Phobius"/>
    </source>
</evidence>
<name>A0A1I4C0P1_9ACTN</name>
<feature type="transmembrane region" description="Helical" evidence="1">
    <location>
        <begin position="43"/>
        <end position="62"/>
    </location>
</feature>
<keyword evidence="1" id="KW-0812">Transmembrane</keyword>
<protein>
    <submittedName>
        <fullName evidence="2">Uncharacterized protein</fullName>
    </submittedName>
</protein>
<feature type="transmembrane region" description="Helical" evidence="1">
    <location>
        <begin position="16"/>
        <end position="37"/>
    </location>
</feature>
<dbReference type="Proteomes" id="UP000198928">
    <property type="component" value="Unassembled WGS sequence"/>
</dbReference>
<reference evidence="3" key="1">
    <citation type="submission" date="2016-10" db="EMBL/GenBank/DDBJ databases">
        <authorList>
            <person name="Varghese N."/>
            <person name="Submissions S."/>
        </authorList>
    </citation>
    <scope>NUCLEOTIDE SEQUENCE [LARGE SCALE GENOMIC DNA]</scope>
    <source>
        <strain evidence="3">PL19</strain>
    </source>
</reference>
<keyword evidence="1" id="KW-1133">Transmembrane helix</keyword>
<keyword evidence="1" id="KW-0472">Membrane</keyword>
<dbReference type="AlphaFoldDB" id="A0A1I4C0P1"/>
<evidence type="ECO:0000313" key="2">
    <source>
        <dbReference type="EMBL" id="SFK73919.1"/>
    </source>
</evidence>
<evidence type="ECO:0000313" key="3">
    <source>
        <dbReference type="Proteomes" id="UP000198928"/>
    </source>
</evidence>
<dbReference type="RefSeq" id="WP_093849919.1">
    <property type="nucleotide sequence ID" value="NZ_FOSG01000008.1"/>
</dbReference>
<dbReference type="EMBL" id="FOSG01000008">
    <property type="protein sequence ID" value="SFK73919.1"/>
    <property type="molecule type" value="Genomic_DNA"/>
</dbReference>
<keyword evidence="3" id="KW-1185">Reference proteome</keyword>
<accession>A0A1I4C0P1</accession>
<organism evidence="2 3">
    <name type="scientific">Streptomyces pini</name>
    <dbReference type="NCBI Taxonomy" id="1520580"/>
    <lineage>
        <taxon>Bacteria</taxon>
        <taxon>Bacillati</taxon>
        <taxon>Actinomycetota</taxon>
        <taxon>Actinomycetes</taxon>
        <taxon>Kitasatosporales</taxon>
        <taxon>Streptomycetaceae</taxon>
        <taxon>Streptomyces</taxon>
    </lineage>
</organism>
<sequence length="63" mass="6919">MPPDHPRPDRRPDVRLALVALAAATVLAIVVFAPQLARRWTWHLLRAVAVGLLIAAYVLSLIS</sequence>